<evidence type="ECO:0000313" key="3">
    <source>
        <dbReference type="Proteomes" id="UP000221011"/>
    </source>
</evidence>
<organism evidence="2 3">
    <name type="scientific">Streptomyces formicae</name>
    <dbReference type="NCBI Taxonomy" id="1616117"/>
    <lineage>
        <taxon>Bacteria</taxon>
        <taxon>Bacillati</taxon>
        <taxon>Actinomycetota</taxon>
        <taxon>Actinomycetes</taxon>
        <taxon>Kitasatosporales</taxon>
        <taxon>Streptomycetaceae</taxon>
        <taxon>Streptomyces</taxon>
    </lineage>
</organism>
<feature type="domain" description="Cupin type-2" evidence="1">
    <location>
        <begin position="57"/>
        <end position="130"/>
    </location>
</feature>
<dbReference type="InterPro" id="IPR013096">
    <property type="entry name" value="Cupin_2"/>
</dbReference>
<dbReference type="AlphaFoldDB" id="A0A291Q1Q9"/>
<accession>A0A291Q1Q9</accession>
<dbReference type="InterPro" id="IPR014710">
    <property type="entry name" value="RmlC-like_jellyroll"/>
</dbReference>
<proteinExistence type="predicted"/>
<dbReference type="RefSeq" id="WP_098240640.1">
    <property type="nucleotide sequence ID" value="NZ_CP022685.1"/>
</dbReference>
<dbReference type="Proteomes" id="UP000221011">
    <property type="component" value="Chromosome"/>
</dbReference>
<dbReference type="InterPro" id="IPR011051">
    <property type="entry name" value="RmlC_Cupin_sf"/>
</dbReference>
<name>A0A291Q1Q9_9ACTN</name>
<reference evidence="2 3" key="1">
    <citation type="submission" date="2017-08" db="EMBL/GenBank/DDBJ databases">
        <title>Complete Genome Sequence of Streptomyces formicae KY5, the formicamycin producer.</title>
        <authorList>
            <person name="Holmes N.A."/>
            <person name="Devine R."/>
            <person name="Qin Z."/>
            <person name="Seipke R.F."/>
            <person name="Wilkinson B."/>
            <person name="Hutchings M.I."/>
        </authorList>
    </citation>
    <scope>NUCLEOTIDE SEQUENCE [LARGE SCALE GENOMIC DNA]</scope>
    <source>
        <strain evidence="2 3">KY5</strain>
    </source>
</reference>
<keyword evidence="3" id="KW-1185">Reference proteome</keyword>
<protein>
    <recommendedName>
        <fullName evidence="1">Cupin type-2 domain-containing protein</fullName>
    </recommendedName>
</protein>
<dbReference type="EMBL" id="CP022685">
    <property type="protein sequence ID" value="ATL25532.1"/>
    <property type="molecule type" value="Genomic_DNA"/>
</dbReference>
<evidence type="ECO:0000313" key="2">
    <source>
        <dbReference type="EMBL" id="ATL25532.1"/>
    </source>
</evidence>
<dbReference type="KEGG" id="sfk:KY5_0514"/>
<gene>
    <name evidence="2" type="ORF">KY5_0514</name>
</gene>
<sequence length="146" mass="16759">MGHDSRSDLPFTSTVVAEGYDRWSPPLHKEFETNTHHGQLGQTLIKETGLVRVWETLLEPGARIPVHRHERDYTWIALTDGHARQHSEDGASREISFVRGQTLHFRLGEGRHHLHDLKNIGEEPLSFLTVETKTAQPREDLRPRCS</sequence>
<evidence type="ECO:0000259" key="1">
    <source>
        <dbReference type="Pfam" id="PF07883"/>
    </source>
</evidence>
<dbReference type="SUPFAM" id="SSF51182">
    <property type="entry name" value="RmlC-like cupins"/>
    <property type="match status" value="1"/>
</dbReference>
<dbReference type="Pfam" id="PF07883">
    <property type="entry name" value="Cupin_2"/>
    <property type="match status" value="1"/>
</dbReference>
<dbReference type="Gene3D" id="2.60.120.10">
    <property type="entry name" value="Jelly Rolls"/>
    <property type="match status" value="1"/>
</dbReference>